<feature type="transmembrane region" description="Helical" evidence="1">
    <location>
        <begin position="56"/>
        <end position="74"/>
    </location>
</feature>
<gene>
    <name evidence="3" type="ORF">ED312_16100</name>
</gene>
<keyword evidence="3" id="KW-0808">Transferase</keyword>
<dbReference type="PANTHER" id="PTHR34220">
    <property type="entry name" value="SENSOR HISTIDINE KINASE YPDA"/>
    <property type="match status" value="1"/>
</dbReference>
<dbReference type="EMBL" id="RJTM01000108">
    <property type="protein sequence ID" value="RNL82929.1"/>
    <property type="molecule type" value="Genomic_DNA"/>
</dbReference>
<proteinExistence type="predicted"/>
<dbReference type="GO" id="GO:0016020">
    <property type="term" value="C:membrane"/>
    <property type="evidence" value="ECO:0007669"/>
    <property type="project" value="InterPro"/>
</dbReference>
<evidence type="ECO:0000313" key="3">
    <source>
        <dbReference type="EMBL" id="RNL82929.1"/>
    </source>
</evidence>
<dbReference type="OrthoDB" id="9809908at2"/>
<dbReference type="InterPro" id="IPR010559">
    <property type="entry name" value="Sig_transdc_His_kin_internal"/>
</dbReference>
<keyword evidence="1" id="KW-0472">Membrane</keyword>
<keyword evidence="1" id="KW-0812">Transmembrane</keyword>
<sequence length="362" mass="42976">MMQNKQTGSFFNFNPSSNYRIEIKHHIIFWSVYFLFNTIRWGSYYHDYWYSLKANLLGFPIHMTLCYFNIYYLMPRLIYRKKFILYTACIILAIYVMVLIKFYLTYFLISTNVWPEGPEETTTLSFNYIIQMMLGELYVVSFVTAIKITADWLREHKRAADLEKVQLETELRFLRTQVSPHFFFNTLNNIYSLSIEQSKKTPETILKLSELMRYLLYETKQRKQSLSKEILCLQNYLDLERIRYGDSLKIKMNISGDIEGKKIPPMLLLSFIENCFKHGANKNIDGVRIDMDFDVQGDFLYFKVANTMPKECHREHSGDQAGGIGIKNVKKRLALGYKKHEYDLNIYEKDNRFIVELKIKVG</sequence>
<dbReference type="GO" id="GO:0000155">
    <property type="term" value="F:phosphorelay sensor kinase activity"/>
    <property type="evidence" value="ECO:0007669"/>
    <property type="project" value="InterPro"/>
</dbReference>
<name>A0A3N0E597_SINP1</name>
<dbReference type="PANTHER" id="PTHR34220:SF7">
    <property type="entry name" value="SENSOR HISTIDINE KINASE YPDA"/>
    <property type="match status" value="1"/>
</dbReference>
<feature type="transmembrane region" description="Helical" evidence="1">
    <location>
        <begin position="27"/>
        <end position="44"/>
    </location>
</feature>
<dbReference type="RefSeq" id="WP_123217045.1">
    <property type="nucleotide sequence ID" value="NZ_RJTM01000108.1"/>
</dbReference>
<dbReference type="Pfam" id="PF06580">
    <property type="entry name" value="His_kinase"/>
    <property type="match status" value="1"/>
</dbReference>
<keyword evidence="4" id="KW-1185">Reference proteome</keyword>
<feature type="transmembrane region" description="Helical" evidence="1">
    <location>
        <begin position="83"/>
        <end position="109"/>
    </location>
</feature>
<keyword evidence="1" id="KW-1133">Transmembrane helix</keyword>
<dbReference type="InterPro" id="IPR050640">
    <property type="entry name" value="Bact_2-comp_sensor_kinase"/>
</dbReference>
<protein>
    <submittedName>
        <fullName evidence="3">Sensor histidine kinase</fullName>
    </submittedName>
</protein>
<reference evidence="3 4" key="1">
    <citation type="submission" date="2018-10" db="EMBL/GenBank/DDBJ databases">
        <title>Sinomicrobium pectinilyticum sp. nov., a pectinase-producing bacterium isolated from alkaline and saline soil, and emended description of the genus Sinomicrobium.</title>
        <authorList>
            <person name="Cheng B."/>
            <person name="Li C."/>
            <person name="Lai Q."/>
            <person name="Du M."/>
            <person name="Shao Z."/>
            <person name="Xu P."/>
            <person name="Yang C."/>
        </authorList>
    </citation>
    <scope>NUCLEOTIDE SEQUENCE [LARGE SCALE GENOMIC DNA]</scope>
    <source>
        <strain evidence="3 4">5DNS001</strain>
    </source>
</reference>
<evidence type="ECO:0000256" key="1">
    <source>
        <dbReference type="SAM" id="Phobius"/>
    </source>
</evidence>
<comment type="caution">
    <text evidence="3">The sequence shown here is derived from an EMBL/GenBank/DDBJ whole genome shotgun (WGS) entry which is preliminary data.</text>
</comment>
<accession>A0A3N0E597</accession>
<dbReference type="Proteomes" id="UP000267469">
    <property type="component" value="Unassembled WGS sequence"/>
</dbReference>
<evidence type="ECO:0000259" key="2">
    <source>
        <dbReference type="Pfam" id="PF06580"/>
    </source>
</evidence>
<evidence type="ECO:0000313" key="4">
    <source>
        <dbReference type="Proteomes" id="UP000267469"/>
    </source>
</evidence>
<keyword evidence="3" id="KW-0418">Kinase</keyword>
<feature type="transmembrane region" description="Helical" evidence="1">
    <location>
        <begin position="129"/>
        <end position="148"/>
    </location>
</feature>
<organism evidence="3 4">
    <name type="scientific">Sinomicrobium pectinilyticum</name>
    <dbReference type="NCBI Taxonomy" id="1084421"/>
    <lineage>
        <taxon>Bacteria</taxon>
        <taxon>Pseudomonadati</taxon>
        <taxon>Bacteroidota</taxon>
        <taxon>Flavobacteriia</taxon>
        <taxon>Flavobacteriales</taxon>
        <taxon>Flavobacteriaceae</taxon>
        <taxon>Sinomicrobium</taxon>
    </lineage>
</organism>
<feature type="domain" description="Signal transduction histidine kinase internal region" evidence="2">
    <location>
        <begin position="170"/>
        <end position="248"/>
    </location>
</feature>
<dbReference type="AlphaFoldDB" id="A0A3N0E597"/>